<accession>A0A511VZW4</accession>
<dbReference type="AlphaFoldDB" id="A0A511VZW4"/>
<dbReference type="PROSITE" id="PS51257">
    <property type="entry name" value="PROKAR_LIPOPROTEIN"/>
    <property type="match status" value="1"/>
</dbReference>
<dbReference type="OrthoDB" id="2965336at2"/>
<feature type="region of interest" description="Disordered" evidence="1">
    <location>
        <begin position="25"/>
        <end position="67"/>
    </location>
</feature>
<reference evidence="3 4" key="1">
    <citation type="submission" date="2019-07" db="EMBL/GenBank/DDBJ databases">
        <title>Whole genome shotgun sequence of Alkalibacillus haloalkaliphilus NBRC 103110.</title>
        <authorList>
            <person name="Hosoyama A."/>
            <person name="Uohara A."/>
            <person name="Ohji S."/>
            <person name="Ichikawa N."/>
        </authorList>
    </citation>
    <scope>NUCLEOTIDE SEQUENCE [LARGE SCALE GENOMIC DNA]</scope>
    <source>
        <strain evidence="3 4">NBRC 103110</strain>
    </source>
</reference>
<keyword evidence="4" id="KW-1185">Reference proteome</keyword>
<name>A0A511VZW4_9BACI</name>
<gene>
    <name evidence="3" type="ORF">AHA02nite_01550</name>
</gene>
<comment type="caution">
    <text evidence="3">The sequence shown here is derived from an EMBL/GenBank/DDBJ whole genome shotgun (WGS) entry which is preliminary data.</text>
</comment>
<evidence type="ECO:0000313" key="4">
    <source>
        <dbReference type="Proteomes" id="UP000321440"/>
    </source>
</evidence>
<proteinExistence type="predicted"/>
<organism evidence="3 4">
    <name type="scientific">Alkalibacillus haloalkaliphilus</name>
    <dbReference type="NCBI Taxonomy" id="94136"/>
    <lineage>
        <taxon>Bacteria</taxon>
        <taxon>Bacillati</taxon>
        <taxon>Bacillota</taxon>
        <taxon>Bacilli</taxon>
        <taxon>Bacillales</taxon>
        <taxon>Bacillaceae</taxon>
        <taxon>Alkalibacillus</taxon>
    </lineage>
</organism>
<evidence type="ECO:0000313" key="3">
    <source>
        <dbReference type="EMBL" id="GEN44379.1"/>
    </source>
</evidence>
<feature type="chain" id="PRO_5039277511" description="GerMN domain-containing protein" evidence="2">
    <location>
        <begin position="22"/>
        <end position="326"/>
    </location>
</feature>
<evidence type="ECO:0000256" key="2">
    <source>
        <dbReference type="SAM" id="SignalP"/>
    </source>
</evidence>
<evidence type="ECO:0000256" key="1">
    <source>
        <dbReference type="SAM" id="MobiDB-lite"/>
    </source>
</evidence>
<feature type="signal peptide" evidence="2">
    <location>
        <begin position="1"/>
        <end position="21"/>
    </location>
</feature>
<evidence type="ECO:0008006" key="5">
    <source>
        <dbReference type="Google" id="ProtNLM"/>
    </source>
</evidence>
<protein>
    <recommendedName>
        <fullName evidence="5">GerMN domain-containing protein</fullName>
    </recommendedName>
</protein>
<dbReference type="EMBL" id="BJYA01000001">
    <property type="protein sequence ID" value="GEN44379.1"/>
    <property type="molecule type" value="Genomic_DNA"/>
</dbReference>
<sequence>MRKLLFLIGSLILLVGLIACSDNSEDANEENGLGDDIEQDSEDNDQSEEVEDSNDDQENEEDVYTEETIDSPYYITGRIVMLGENSEALGFHFQRQDADQSREERLLQSLQESDFTSIDVLADLEDVRLVDDSTIDLIFNEDHKLRILTSAEQYFLTEMLHEFSDLYGFSTINFYVEDDQGVIYGQYGDLETMEVELEENRGYYVYEDPVEQPPEPLFLNAQTVGEEVKDETLFNFEETIEAISYSNQDAEGYRSAIGESIQIIEVSVEDRHATVVLDHEENRESIEELEVVLQLTALDFQLESIQLIDEQEQTDKTFVFDRPHIE</sequence>
<dbReference type="Proteomes" id="UP000321440">
    <property type="component" value="Unassembled WGS sequence"/>
</dbReference>
<keyword evidence="2" id="KW-0732">Signal</keyword>
<dbReference type="RefSeq" id="WP_146813414.1">
    <property type="nucleotide sequence ID" value="NZ_BJYA01000001.1"/>
</dbReference>